<dbReference type="Proteomes" id="UP000278907">
    <property type="component" value="Unassembled WGS sequence"/>
</dbReference>
<feature type="region of interest" description="Disordered" evidence="1">
    <location>
        <begin position="35"/>
        <end position="58"/>
    </location>
</feature>
<proteinExistence type="predicted"/>
<feature type="chain" id="PRO_5046406042" evidence="2">
    <location>
        <begin position="21"/>
        <end position="487"/>
    </location>
</feature>
<feature type="signal peptide" evidence="2">
    <location>
        <begin position="1"/>
        <end position="20"/>
    </location>
</feature>
<feature type="compositionally biased region" description="Basic and acidic residues" evidence="1">
    <location>
        <begin position="42"/>
        <end position="53"/>
    </location>
</feature>
<comment type="caution">
    <text evidence="3">The sequence shown here is derived from an EMBL/GenBank/DDBJ whole genome shotgun (WGS) entry which is preliminary data.</text>
</comment>
<dbReference type="InterPro" id="IPR015424">
    <property type="entry name" value="PyrdxlP-dep_Trfase"/>
</dbReference>
<name>A0ABX9QJ78_9BACT</name>
<evidence type="ECO:0000313" key="3">
    <source>
        <dbReference type="EMBL" id="RKI09937.1"/>
    </source>
</evidence>
<dbReference type="EMBL" id="RAWI01000081">
    <property type="protein sequence ID" value="RKI09937.1"/>
    <property type="molecule type" value="Genomic_DNA"/>
</dbReference>
<evidence type="ECO:0000256" key="1">
    <source>
        <dbReference type="SAM" id="MobiDB-lite"/>
    </source>
</evidence>
<sequence>MRAKVVVWCLALLVMGCAGVETSTRSGGARVLRQRASVSEASSERQRTAEKRGRGVVTAARPADEVEGFGREKPDATLSRLAVLDALNEVKGSLDGITHGLPTLTANTRGLGGSDGVFTRYADYGSSQLPWLRGALVNATTLAEAAGAVSDADMSLGLLRMTGPRLQAAMSGATLLAAWVDFLRLAEVVRQECPYYGMERLFVDLDRVQRRMAPAMKALASMEPGQVEATATAMPELMGQLTREFQSIQDGARVAMERAGRVIAAAQFLEMLTMVSTLKVMLPRPPPAAPVTLGVGLVMGSGGVMMGSRVVVSAEWVETMRRLVRAGVISVPVVSAAVRIHAGQVMMAQAHRDLPKGVRDALGDGPEVRGMHETGRAGAGMSDAPKHHVLPDEHRAWFEKRGFTGDMNIDQFCVRLEQAHHEAIHGGGNWRLGRTWPGEWNRMIMGELRRSEAVVGRRLTRNDVLDIVAERMKLYDIPMKFTQGGSR</sequence>
<dbReference type="PROSITE" id="PS51257">
    <property type="entry name" value="PROKAR_LIPOPROTEIN"/>
    <property type="match status" value="1"/>
</dbReference>
<gene>
    <name evidence="3" type="ORF">D7Y13_13510</name>
</gene>
<accession>A0ABX9QJ78</accession>
<keyword evidence="4" id="KW-1185">Reference proteome</keyword>
<keyword evidence="2" id="KW-0732">Signal</keyword>
<protein>
    <submittedName>
        <fullName evidence="3">DUF2380 domain-containing protein</fullName>
    </submittedName>
</protein>
<evidence type="ECO:0000313" key="4">
    <source>
        <dbReference type="Proteomes" id="UP000278907"/>
    </source>
</evidence>
<reference evidence="3 4" key="1">
    <citation type="submission" date="2018-09" db="EMBL/GenBank/DDBJ databases">
        <authorList>
            <person name="Livingstone P.G."/>
            <person name="Whitworth D.E."/>
        </authorList>
    </citation>
    <scope>NUCLEOTIDE SEQUENCE [LARGE SCALE GENOMIC DNA]</scope>
    <source>
        <strain evidence="3 4">CA031B</strain>
    </source>
</reference>
<dbReference type="SUPFAM" id="SSF53383">
    <property type="entry name" value="PLP-dependent transferases"/>
    <property type="match status" value="1"/>
</dbReference>
<evidence type="ECO:0000256" key="2">
    <source>
        <dbReference type="SAM" id="SignalP"/>
    </source>
</evidence>
<dbReference type="Pfam" id="PF09533">
    <property type="entry name" value="DUF2380"/>
    <property type="match status" value="1"/>
</dbReference>
<dbReference type="InterPro" id="IPR011755">
    <property type="entry name" value="CHP02269_MYXXA"/>
</dbReference>
<organism evidence="3 4">
    <name type="scientific">Corallococcus praedator</name>
    <dbReference type="NCBI Taxonomy" id="2316724"/>
    <lineage>
        <taxon>Bacteria</taxon>
        <taxon>Pseudomonadati</taxon>
        <taxon>Myxococcota</taxon>
        <taxon>Myxococcia</taxon>
        <taxon>Myxococcales</taxon>
        <taxon>Cystobacterineae</taxon>
        <taxon>Myxococcaceae</taxon>
        <taxon>Corallococcus</taxon>
    </lineage>
</organism>